<evidence type="ECO:0000256" key="1">
    <source>
        <dbReference type="SAM" id="Phobius"/>
    </source>
</evidence>
<dbReference type="Pfam" id="PF07811">
    <property type="entry name" value="TadE"/>
    <property type="match status" value="1"/>
</dbReference>
<keyword evidence="1" id="KW-0472">Membrane</keyword>
<comment type="caution">
    <text evidence="3">The sequence shown here is derived from an EMBL/GenBank/DDBJ whole genome shotgun (WGS) entry which is preliminary data.</text>
</comment>
<evidence type="ECO:0000313" key="4">
    <source>
        <dbReference type="Proteomes" id="UP001552594"/>
    </source>
</evidence>
<accession>A0ABV3JTZ6</accession>
<evidence type="ECO:0000313" key="3">
    <source>
        <dbReference type="EMBL" id="MEV5505799.1"/>
    </source>
</evidence>
<protein>
    <submittedName>
        <fullName evidence="3">TadE family protein</fullName>
    </submittedName>
</protein>
<sequence>MARSKSRRTPPGRIGPRRALAAIGRRIRSRRAAALIRHRVRCQQGQTTVEFIGMLPVLLLIGLAAIQLGLVAYAAEQAGTGARAAARAAARGQAGEDAGRAAMSDWMARRARIGVGRNADEVTATATVTIPSVIGIDLGATLSRSVTMPDEKRPVLP</sequence>
<organism evidence="3 4">
    <name type="scientific">Streptomyces orinoci</name>
    <name type="common">Streptoverticillium orinoci</name>
    <dbReference type="NCBI Taxonomy" id="67339"/>
    <lineage>
        <taxon>Bacteria</taxon>
        <taxon>Bacillati</taxon>
        <taxon>Actinomycetota</taxon>
        <taxon>Actinomycetes</taxon>
        <taxon>Kitasatosporales</taxon>
        <taxon>Streptomycetaceae</taxon>
        <taxon>Streptomyces</taxon>
    </lineage>
</organism>
<dbReference type="RefSeq" id="WP_241561417.1">
    <property type="nucleotide sequence ID" value="NZ_JBFAUK010000003.1"/>
</dbReference>
<keyword evidence="4" id="KW-1185">Reference proteome</keyword>
<name>A0ABV3JTZ6_STRON</name>
<keyword evidence="1" id="KW-1133">Transmembrane helix</keyword>
<dbReference type="EMBL" id="JBFAUK010000003">
    <property type="protein sequence ID" value="MEV5505799.1"/>
    <property type="molecule type" value="Genomic_DNA"/>
</dbReference>
<dbReference type="Proteomes" id="UP001552594">
    <property type="component" value="Unassembled WGS sequence"/>
</dbReference>
<evidence type="ECO:0000259" key="2">
    <source>
        <dbReference type="Pfam" id="PF07811"/>
    </source>
</evidence>
<feature type="transmembrane region" description="Helical" evidence="1">
    <location>
        <begin position="51"/>
        <end position="75"/>
    </location>
</feature>
<dbReference type="InterPro" id="IPR012495">
    <property type="entry name" value="TadE-like_dom"/>
</dbReference>
<gene>
    <name evidence="3" type="ORF">AB0L16_04885</name>
</gene>
<feature type="domain" description="TadE-like" evidence="2">
    <location>
        <begin position="45"/>
        <end position="87"/>
    </location>
</feature>
<reference evidence="3 4" key="1">
    <citation type="submission" date="2024-06" db="EMBL/GenBank/DDBJ databases">
        <title>The Natural Products Discovery Center: Release of the First 8490 Sequenced Strains for Exploring Actinobacteria Biosynthetic Diversity.</title>
        <authorList>
            <person name="Kalkreuter E."/>
            <person name="Kautsar S.A."/>
            <person name="Yang D."/>
            <person name="Bader C.D."/>
            <person name="Teijaro C.N."/>
            <person name="Fluegel L."/>
            <person name="Davis C.M."/>
            <person name="Simpson J.R."/>
            <person name="Lauterbach L."/>
            <person name="Steele A.D."/>
            <person name="Gui C."/>
            <person name="Meng S."/>
            <person name="Li G."/>
            <person name="Viehrig K."/>
            <person name="Ye F."/>
            <person name="Su P."/>
            <person name="Kiefer A.F."/>
            <person name="Nichols A."/>
            <person name="Cepeda A.J."/>
            <person name="Yan W."/>
            <person name="Fan B."/>
            <person name="Jiang Y."/>
            <person name="Adhikari A."/>
            <person name="Zheng C.-J."/>
            <person name="Schuster L."/>
            <person name="Cowan T.M."/>
            <person name="Smanski M.J."/>
            <person name="Chevrette M.G."/>
            <person name="De Carvalho L.P.S."/>
            <person name="Shen B."/>
        </authorList>
    </citation>
    <scope>NUCLEOTIDE SEQUENCE [LARGE SCALE GENOMIC DNA]</scope>
    <source>
        <strain evidence="3 4">NPDC052347</strain>
    </source>
</reference>
<proteinExistence type="predicted"/>
<keyword evidence="1" id="KW-0812">Transmembrane</keyword>